<dbReference type="GO" id="GO:0005886">
    <property type="term" value="C:plasma membrane"/>
    <property type="evidence" value="ECO:0007669"/>
    <property type="project" value="UniProtKB-SubCell"/>
</dbReference>
<evidence type="ECO:0000256" key="5">
    <source>
        <dbReference type="ARBA" id="ARBA00022989"/>
    </source>
</evidence>
<keyword evidence="9" id="KW-1185">Reference proteome</keyword>
<proteinExistence type="inferred from homology"/>
<dbReference type="AlphaFoldDB" id="A0A6C0G029"/>
<dbReference type="InterPro" id="IPR052923">
    <property type="entry name" value="UPF0718"/>
</dbReference>
<evidence type="ECO:0000313" key="8">
    <source>
        <dbReference type="EMBL" id="QHT61091.1"/>
    </source>
</evidence>
<dbReference type="KEGG" id="plyc:GXP70_14770"/>
<dbReference type="EMBL" id="CP048209">
    <property type="protein sequence ID" value="QHT61091.1"/>
    <property type="molecule type" value="Genomic_DNA"/>
</dbReference>
<gene>
    <name evidence="8" type="ORF">GXP70_14770</name>
</gene>
<evidence type="ECO:0000256" key="3">
    <source>
        <dbReference type="ARBA" id="ARBA00022475"/>
    </source>
</evidence>
<sequence>MEIDDRRRSTWKINLVFGFIFGFIVILFLKPTFIVHPSLPDLSGLNTFKTMFVSIVLEAMPFILISVFVSSLMQVLLPEGWIGKVIPRNPLLGVLIACLLGIVFPVCECGLIPIVRRLIAKGLPLYAGVVFILVGPIVNPIVYSATFNAFRTRPEMLYGRIGVAMTVGIATGLFVHFVVKGNQLKIRPESLYADMAKQNRTTADTSFHIHKRGRMFAVLNHAGGELFDMGGYLIFGAVVTAAIQSLLPRAELVGIAQTDVGSHLFMMGFAFVLSLCSTSDAFVASSFAGTFSAGSLIAFLVFGPMMNVKGILMLLTTFKTRFVMLLIVLVAAIVLAGSMVAEHLIAAYN</sequence>
<dbReference type="Proteomes" id="UP000476064">
    <property type="component" value="Chromosome"/>
</dbReference>
<evidence type="ECO:0000256" key="4">
    <source>
        <dbReference type="ARBA" id="ARBA00022692"/>
    </source>
</evidence>
<comment type="subcellular location">
    <subcellularLocation>
        <location evidence="1">Cell membrane</location>
        <topology evidence="1">Multi-pass membrane protein</topology>
    </subcellularLocation>
</comment>
<keyword evidence="3" id="KW-1003">Cell membrane</keyword>
<evidence type="ECO:0000256" key="6">
    <source>
        <dbReference type="ARBA" id="ARBA00023136"/>
    </source>
</evidence>
<dbReference type="PANTHER" id="PTHR34184">
    <property type="entry name" value="UPF0718 PROTEIN YCGR"/>
    <property type="match status" value="1"/>
</dbReference>
<evidence type="ECO:0000256" key="7">
    <source>
        <dbReference type="SAM" id="Phobius"/>
    </source>
</evidence>
<dbReference type="RefSeq" id="WP_162357530.1">
    <property type="nucleotide sequence ID" value="NZ_CP048209.1"/>
</dbReference>
<keyword evidence="4 7" id="KW-0812">Transmembrane</keyword>
<feature type="transmembrane region" description="Helical" evidence="7">
    <location>
        <begin position="254"/>
        <end position="275"/>
    </location>
</feature>
<evidence type="ECO:0000256" key="1">
    <source>
        <dbReference type="ARBA" id="ARBA00004651"/>
    </source>
</evidence>
<feature type="transmembrane region" description="Helical" evidence="7">
    <location>
        <begin position="322"/>
        <end position="341"/>
    </location>
</feature>
<protein>
    <submittedName>
        <fullName evidence="8">Permease</fullName>
    </submittedName>
</protein>
<feature type="transmembrane region" description="Helical" evidence="7">
    <location>
        <begin position="229"/>
        <end position="247"/>
    </location>
</feature>
<feature type="transmembrane region" description="Helical" evidence="7">
    <location>
        <begin position="89"/>
        <end position="113"/>
    </location>
</feature>
<reference evidence="8 9" key="1">
    <citation type="submission" date="2020-01" db="EMBL/GenBank/DDBJ databases">
        <title>Paenibacillus sp. nov., isolated from tomato rhizosphere.</title>
        <authorList>
            <person name="Weon H.-Y."/>
            <person name="Lee S.A."/>
        </authorList>
    </citation>
    <scope>NUCLEOTIDE SEQUENCE [LARGE SCALE GENOMIC DNA]</scope>
    <source>
        <strain evidence="8 9">12200R-189</strain>
    </source>
</reference>
<dbReference type="InterPro" id="IPR005524">
    <property type="entry name" value="DUF318"/>
</dbReference>
<feature type="transmembrane region" description="Helical" evidence="7">
    <location>
        <begin position="12"/>
        <end position="31"/>
    </location>
</feature>
<keyword evidence="6 7" id="KW-0472">Membrane</keyword>
<dbReference type="Pfam" id="PF03773">
    <property type="entry name" value="ArsP_1"/>
    <property type="match status" value="1"/>
</dbReference>
<accession>A0A6C0G029</accession>
<keyword evidence="5 7" id="KW-1133">Transmembrane helix</keyword>
<feature type="transmembrane region" description="Helical" evidence="7">
    <location>
        <begin position="157"/>
        <end position="179"/>
    </location>
</feature>
<comment type="similarity">
    <text evidence="2">Belongs to the UPF0718 family.</text>
</comment>
<dbReference type="PANTHER" id="PTHR34184:SF4">
    <property type="entry name" value="UPF0718 PROTEIN YCGR"/>
    <property type="match status" value="1"/>
</dbReference>
<name>A0A6C0G029_9BACL</name>
<evidence type="ECO:0000313" key="9">
    <source>
        <dbReference type="Proteomes" id="UP000476064"/>
    </source>
</evidence>
<evidence type="ECO:0000256" key="2">
    <source>
        <dbReference type="ARBA" id="ARBA00006386"/>
    </source>
</evidence>
<organism evidence="8 9">
    <name type="scientific">Paenibacillus lycopersici</name>
    <dbReference type="NCBI Taxonomy" id="2704462"/>
    <lineage>
        <taxon>Bacteria</taxon>
        <taxon>Bacillati</taxon>
        <taxon>Bacillota</taxon>
        <taxon>Bacilli</taxon>
        <taxon>Bacillales</taxon>
        <taxon>Paenibacillaceae</taxon>
        <taxon>Paenibacillus</taxon>
    </lineage>
</organism>
<feature type="transmembrane region" description="Helical" evidence="7">
    <location>
        <begin position="125"/>
        <end position="145"/>
    </location>
</feature>
<feature type="transmembrane region" description="Helical" evidence="7">
    <location>
        <begin position="51"/>
        <end position="77"/>
    </location>
</feature>